<name>A0A1G5I7U7_9FLAO</name>
<dbReference type="AlphaFoldDB" id="A0A1G5I7U7"/>
<dbReference type="STRING" id="490189.SAMN02927903_02112"/>
<gene>
    <name evidence="1" type="ORF">SAMN02927903_02112</name>
</gene>
<organism evidence="1 2">
    <name type="scientific">Flavobacterium caeni</name>
    <dbReference type="NCBI Taxonomy" id="490189"/>
    <lineage>
        <taxon>Bacteria</taxon>
        <taxon>Pseudomonadati</taxon>
        <taxon>Bacteroidota</taxon>
        <taxon>Flavobacteriia</taxon>
        <taxon>Flavobacteriales</taxon>
        <taxon>Flavobacteriaceae</taxon>
        <taxon>Flavobacterium</taxon>
    </lineage>
</organism>
<keyword evidence="2" id="KW-1185">Reference proteome</keyword>
<proteinExistence type="predicted"/>
<accession>A0A1G5I7U7</accession>
<dbReference type="PROSITE" id="PS51257">
    <property type="entry name" value="PROKAR_LIPOPROTEIN"/>
    <property type="match status" value="1"/>
</dbReference>
<dbReference type="Proteomes" id="UP000199354">
    <property type="component" value="Unassembled WGS sequence"/>
</dbReference>
<evidence type="ECO:0000313" key="2">
    <source>
        <dbReference type="Proteomes" id="UP000199354"/>
    </source>
</evidence>
<evidence type="ECO:0000313" key="1">
    <source>
        <dbReference type="EMBL" id="SCY71298.1"/>
    </source>
</evidence>
<sequence length="288" mass="31224">MKPVNSATLNQKTMKTKILWLTAAFSLVLIGCNNDDDNPTTPTVPIATNDVRANSEMDDISDDVLYIAESESNEAISGRGGGNTFLAGCATINTEQDGDTWIRTIDFGDTNCTLFTGNQVRGKIILTFTTDFEAQTRTVSYAFDGFYHNDRKVEGNRTVVRQILGNGHPQATISLNLTVTATDGTVYNRVGERVREFTAGYDTPWNLFDNEFSITGSWVTSVSTTGQTYATTINTPLHIKWTCPHIVSGSVTVVRGSDGATAILDYGDGACDDDAVLTINGIAYDINL</sequence>
<reference evidence="1 2" key="1">
    <citation type="submission" date="2016-10" db="EMBL/GenBank/DDBJ databases">
        <authorList>
            <person name="de Groot N.N."/>
        </authorList>
    </citation>
    <scope>NUCLEOTIDE SEQUENCE [LARGE SCALE GENOMIC DNA]</scope>
    <source>
        <strain evidence="1 2">CGMCC 1.7031</strain>
    </source>
</reference>
<evidence type="ECO:0008006" key="3">
    <source>
        <dbReference type="Google" id="ProtNLM"/>
    </source>
</evidence>
<dbReference type="EMBL" id="FMVF01000009">
    <property type="protein sequence ID" value="SCY71298.1"/>
    <property type="molecule type" value="Genomic_DNA"/>
</dbReference>
<protein>
    <recommendedName>
        <fullName evidence="3">Lipoprotein</fullName>
    </recommendedName>
</protein>